<evidence type="ECO:0000256" key="7">
    <source>
        <dbReference type="ARBA" id="ARBA00023180"/>
    </source>
</evidence>
<dbReference type="InterPro" id="IPR016187">
    <property type="entry name" value="CTDL_fold"/>
</dbReference>
<accession>A0A8I3PWV8</accession>
<keyword evidence="2 8" id="KW-0812">Transmembrane</keyword>
<dbReference type="Proteomes" id="UP000805418">
    <property type="component" value="Chromosome 27"/>
</dbReference>
<reference evidence="10" key="1">
    <citation type="submission" date="2020-03" db="EMBL/GenBank/DDBJ databases">
        <title>Long-read based genome assembly of a Labrador retriever dog.</title>
        <authorList>
            <person name="Eory L."/>
            <person name="Zhang W."/>
            <person name="Schoenebeck J."/>
        </authorList>
    </citation>
    <scope>NUCLEOTIDE SEQUENCE [LARGE SCALE GENOMIC DNA]</scope>
    <source>
        <strain evidence="10">Labrador retriever</strain>
    </source>
</reference>
<dbReference type="GO" id="GO:0002223">
    <property type="term" value="P:stimulatory C-type lectin receptor signaling pathway"/>
    <property type="evidence" value="ECO:0000318"/>
    <property type="project" value="GO_Central"/>
</dbReference>
<keyword evidence="11" id="KW-1185">Reference proteome</keyword>
<evidence type="ECO:0000313" key="11">
    <source>
        <dbReference type="Proteomes" id="UP000805418"/>
    </source>
</evidence>
<dbReference type="SMART" id="SM00034">
    <property type="entry name" value="CLECT"/>
    <property type="match status" value="1"/>
</dbReference>
<dbReference type="GO" id="GO:0009897">
    <property type="term" value="C:external side of plasma membrane"/>
    <property type="evidence" value="ECO:0000318"/>
    <property type="project" value="GO_Central"/>
</dbReference>
<comment type="subcellular location">
    <subcellularLocation>
        <location evidence="1">Membrane</location>
        <topology evidence="1">Single-pass type II membrane protein</topology>
    </subcellularLocation>
</comment>
<dbReference type="Reactome" id="R-CFA-2424491">
    <property type="pathway name" value="DAP12 signaling"/>
</dbReference>
<dbReference type="GeneTree" id="ENSGT00940000154752"/>
<evidence type="ECO:0000256" key="2">
    <source>
        <dbReference type="ARBA" id="ARBA00022692"/>
    </source>
</evidence>
<dbReference type="SUPFAM" id="SSF56436">
    <property type="entry name" value="C-type lectin-like"/>
    <property type="match status" value="1"/>
</dbReference>
<dbReference type="CDD" id="cd03593">
    <property type="entry name" value="CLECT_NK_receptors_like"/>
    <property type="match status" value="1"/>
</dbReference>
<evidence type="ECO:0000256" key="5">
    <source>
        <dbReference type="ARBA" id="ARBA00022989"/>
    </source>
</evidence>
<evidence type="ECO:0000256" key="6">
    <source>
        <dbReference type="ARBA" id="ARBA00023136"/>
    </source>
</evidence>
<sequence length="316" mass="36030">MNNQGCTYAELNRVNNSKRQQMKAKGTKNSISVTEQEITYTELNLQNASQDHPGERKNYHCKGKILARMLGIICFVLMSTVITIVLISFFSVTEILEQNNSSLKTNIQKAYHCGHCPKEWFTYSNHCYYISTERKSWNESLASCASNNSNLLYIDDEEELYILDFFIFSSWIGVSQRSSNSWVSPKGLTFFSEQLSVTSGRDNCTFLYLHINKNKISFASCVERKTYVSSCPGKLIAGILGIICLILMSTVITIAGILCEYLNDYKGFFLFDDHQCLKILQNFMELYLLILMHICPKCGMVILNSNLSKVEVRESL</sequence>
<proteinExistence type="predicted"/>
<keyword evidence="6 8" id="KW-0472">Membrane</keyword>
<feature type="transmembrane region" description="Helical" evidence="8">
    <location>
        <begin position="65"/>
        <end position="90"/>
    </location>
</feature>
<name>A0A8I3PWV8_CANLF</name>
<dbReference type="OrthoDB" id="10059571at2759"/>
<dbReference type="InterPro" id="IPR033992">
    <property type="entry name" value="NKR-like_CTLD"/>
</dbReference>
<protein>
    <recommendedName>
        <fullName evidence="9">C-type lectin domain-containing protein</fullName>
    </recommendedName>
</protein>
<dbReference type="PANTHER" id="PTHR22800">
    <property type="entry name" value="C-TYPE LECTIN PROTEINS"/>
    <property type="match status" value="1"/>
</dbReference>
<keyword evidence="3" id="KW-0430">Lectin</keyword>
<dbReference type="InterPro" id="IPR050919">
    <property type="entry name" value="NKG2/CD94_NK_receptors"/>
</dbReference>
<reference evidence="10" key="3">
    <citation type="submission" date="2025-09" db="UniProtKB">
        <authorList>
            <consortium name="Ensembl"/>
        </authorList>
    </citation>
    <scope>IDENTIFICATION</scope>
    <source>
        <strain evidence="10">Boxer</strain>
    </source>
</reference>
<dbReference type="Pfam" id="PF00059">
    <property type="entry name" value="Lectin_C"/>
    <property type="match status" value="1"/>
</dbReference>
<dbReference type="PANTHER" id="PTHR22800:SF255">
    <property type="entry name" value="C-TYPE LECTIN DOMAIN-CONTAINING PROTEIN"/>
    <property type="match status" value="1"/>
</dbReference>
<evidence type="ECO:0000313" key="10">
    <source>
        <dbReference type="Ensembl" id="ENSCAFP00845036004.1"/>
    </source>
</evidence>
<dbReference type="InterPro" id="IPR016186">
    <property type="entry name" value="C-type_lectin-like/link_sf"/>
</dbReference>
<reference evidence="10" key="2">
    <citation type="submission" date="2025-08" db="UniProtKB">
        <authorList>
            <consortium name="Ensembl"/>
        </authorList>
    </citation>
    <scope>IDENTIFICATION</scope>
    <source>
        <strain evidence="10">Boxer</strain>
    </source>
</reference>
<dbReference type="GO" id="GO:0030246">
    <property type="term" value="F:carbohydrate binding"/>
    <property type="evidence" value="ECO:0007669"/>
    <property type="project" value="UniProtKB-KW"/>
</dbReference>
<feature type="domain" description="C-type lectin" evidence="9">
    <location>
        <begin position="123"/>
        <end position="230"/>
    </location>
</feature>
<dbReference type="PROSITE" id="PS50041">
    <property type="entry name" value="C_TYPE_LECTIN_2"/>
    <property type="match status" value="1"/>
</dbReference>
<dbReference type="Gene3D" id="1.10.287.770">
    <property type="entry name" value="YojJ-like"/>
    <property type="match status" value="1"/>
</dbReference>
<evidence type="ECO:0000256" key="3">
    <source>
        <dbReference type="ARBA" id="ARBA00022734"/>
    </source>
</evidence>
<gene>
    <name evidence="10" type="primary">LOC119866326</name>
</gene>
<feature type="transmembrane region" description="Helical" evidence="8">
    <location>
        <begin position="235"/>
        <end position="262"/>
    </location>
</feature>
<dbReference type="Ensembl" id="ENSCAFT00845045859.1">
    <property type="protein sequence ID" value="ENSCAFP00845036004.1"/>
    <property type="gene ID" value="ENSCAFG00845025851.1"/>
</dbReference>
<evidence type="ECO:0000256" key="8">
    <source>
        <dbReference type="SAM" id="Phobius"/>
    </source>
</evidence>
<evidence type="ECO:0000259" key="9">
    <source>
        <dbReference type="PROSITE" id="PS50041"/>
    </source>
</evidence>
<keyword evidence="7" id="KW-0325">Glycoprotein</keyword>
<dbReference type="Gene3D" id="3.10.100.10">
    <property type="entry name" value="Mannose-Binding Protein A, subunit A"/>
    <property type="match status" value="1"/>
</dbReference>
<keyword evidence="5 8" id="KW-1133">Transmembrane helix</keyword>
<organism evidence="10 11">
    <name type="scientific">Canis lupus familiaris</name>
    <name type="common">Dog</name>
    <name type="synonym">Canis familiaris</name>
    <dbReference type="NCBI Taxonomy" id="9615"/>
    <lineage>
        <taxon>Eukaryota</taxon>
        <taxon>Metazoa</taxon>
        <taxon>Chordata</taxon>
        <taxon>Craniata</taxon>
        <taxon>Vertebrata</taxon>
        <taxon>Euteleostomi</taxon>
        <taxon>Mammalia</taxon>
        <taxon>Eutheria</taxon>
        <taxon>Laurasiatheria</taxon>
        <taxon>Carnivora</taxon>
        <taxon>Caniformia</taxon>
        <taxon>Canidae</taxon>
        <taxon>Canis</taxon>
    </lineage>
</organism>
<dbReference type="Reactome" id="R-CFA-2172127">
    <property type="pathway name" value="DAP12 interactions"/>
</dbReference>
<dbReference type="GO" id="GO:0045954">
    <property type="term" value="P:positive regulation of natural killer cell mediated cytotoxicity"/>
    <property type="evidence" value="ECO:0000318"/>
    <property type="project" value="GO_Central"/>
</dbReference>
<evidence type="ECO:0000256" key="1">
    <source>
        <dbReference type="ARBA" id="ARBA00004606"/>
    </source>
</evidence>
<keyword evidence="4" id="KW-0735">Signal-anchor</keyword>
<dbReference type="InterPro" id="IPR001304">
    <property type="entry name" value="C-type_lectin-like"/>
</dbReference>
<dbReference type="GO" id="GO:0004888">
    <property type="term" value="F:transmembrane signaling receptor activity"/>
    <property type="evidence" value="ECO:0000318"/>
    <property type="project" value="GO_Central"/>
</dbReference>
<evidence type="ECO:0000256" key="4">
    <source>
        <dbReference type="ARBA" id="ARBA00022968"/>
    </source>
</evidence>
<dbReference type="AlphaFoldDB" id="A0A8I3PWV8"/>